<sequence length="158" mass="17798">MFLSATVCSCFLPGRYCGLSRKINAKLALLGLAEAKLDLSSLKRPLKIGRSPNELYVIQSYFEFSKLDSSVKTISGTTTLPRYDYSACTTSYNHVTSSNKADFFWHQRLGHMPFFKIKTISCLSDKLSSKQSFICYVCLLARQQRLSFPDSSIKSTSF</sequence>
<keyword evidence="2" id="KW-1185">Reference proteome</keyword>
<evidence type="ECO:0000313" key="2">
    <source>
        <dbReference type="Proteomes" id="UP000189701"/>
    </source>
</evidence>
<evidence type="ECO:0000259" key="1">
    <source>
        <dbReference type="Pfam" id="PF13976"/>
    </source>
</evidence>
<reference evidence="3" key="2">
    <citation type="submission" date="2025-08" db="UniProtKB">
        <authorList>
            <consortium name="RefSeq"/>
        </authorList>
    </citation>
    <scope>IDENTIFICATION</scope>
    <source>
        <tissue evidence="3">Leaf</tissue>
    </source>
</reference>
<feature type="domain" description="GAG-pre-integrase" evidence="1">
    <location>
        <begin position="92"/>
        <end position="143"/>
    </location>
</feature>
<dbReference type="AlphaFoldDB" id="A0A1U7XQN9"/>
<dbReference type="Proteomes" id="UP000189701">
    <property type="component" value="Unplaced"/>
</dbReference>
<dbReference type="InterPro" id="IPR025724">
    <property type="entry name" value="GAG-pre-integrase_dom"/>
</dbReference>
<evidence type="ECO:0000313" key="3">
    <source>
        <dbReference type="RefSeq" id="XP_009793208.1"/>
    </source>
</evidence>
<gene>
    <name evidence="3" type="primary">LOC104240123</name>
</gene>
<name>A0A1U7XQN9_NICSY</name>
<accession>A0A1U7XQN9</accession>
<dbReference type="Pfam" id="PF13976">
    <property type="entry name" value="gag_pre-integrs"/>
    <property type="match status" value="1"/>
</dbReference>
<protein>
    <submittedName>
        <fullName evidence="3">Uncharacterized protein LOC104240123 isoform X1</fullName>
    </submittedName>
</protein>
<proteinExistence type="predicted"/>
<dbReference type="RefSeq" id="XP_009793208.1">
    <property type="nucleotide sequence ID" value="XM_009794906.1"/>
</dbReference>
<organism evidence="2 3">
    <name type="scientific">Nicotiana sylvestris</name>
    <name type="common">Wood tobacco</name>
    <name type="synonym">South American tobacco</name>
    <dbReference type="NCBI Taxonomy" id="4096"/>
    <lineage>
        <taxon>Eukaryota</taxon>
        <taxon>Viridiplantae</taxon>
        <taxon>Streptophyta</taxon>
        <taxon>Embryophyta</taxon>
        <taxon>Tracheophyta</taxon>
        <taxon>Spermatophyta</taxon>
        <taxon>Magnoliopsida</taxon>
        <taxon>eudicotyledons</taxon>
        <taxon>Gunneridae</taxon>
        <taxon>Pentapetalae</taxon>
        <taxon>asterids</taxon>
        <taxon>lamiids</taxon>
        <taxon>Solanales</taxon>
        <taxon>Solanaceae</taxon>
        <taxon>Nicotianoideae</taxon>
        <taxon>Nicotianeae</taxon>
        <taxon>Nicotiana</taxon>
    </lineage>
</organism>
<reference evidence="2" key="1">
    <citation type="journal article" date="2013" name="Genome Biol.">
        <title>Reference genomes and transcriptomes of Nicotiana sylvestris and Nicotiana tomentosiformis.</title>
        <authorList>
            <person name="Sierro N."/>
            <person name="Battey J.N."/>
            <person name="Ouadi S."/>
            <person name="Bovet L."/>
            <person name="Goepfert S."/>
            <person name="Bakaher N."/>
            <person name="Peitsch M.C."/>
            <person name="Ivanov N.V."/>
        </authorList>
    </citation>
    <scope>NUCLEOTIDE SEQUENCE [LARGE SCALE GENOMIC DNA]</scope>
</reference>